<protein>
    <submittedName>
        <fullName evidence="2">Uncharacterized protein</fullName>
    </submittedName>
</protein>
<dbReference type="Proteomes" id="UP001500954">
    <property type="component" value="Unassembled WGS sequence"/>
</dbReference>
<evidence type="ECO:0000313" key="2">
    <source>
        <dbReference type="EMBL" id="GAA3574572.1"/>
    </source>
</evidence>
<keyword evidence="1" id="KW-0732">Signal</keyword>
<proteinExistence type="predicted"/>
<organism evidence="2 3">
    <name type="scientific">Snuella lapsa</name>
    <dbReference type="NCBI Taxonomy" id="870481"/>
    <lineage>
        <taxon>Bacteria</taxon>
        <taxon>Pseudomonadati</taxon>
        <taxon>Bacteroidota</taxon>
        <taxon>Flavobacteriia</taxon>
        <taxon>Flavobacteriales</taxon>
        <taxon>Flavobacteriaceae</taxon>
        <taxon>Snuella</taxon>
    </lineage>
</organism>
<evidence type="ECO:0000313" key="3">
    <source>
        <dbReference type="Proteomes" id="UP001500954"/>
    </source>
</evidence>
<reference evidence="3" key="1">
    <citation type="journal article" date="2019" name="Int. J. Syst. Evol. Microbiol.">
        <title>The Global Catalogue of Microorganisms (GCM) 10K type strain sequencing project: providing services to taxonomists for standard genome sequencing and annotation.</title>
        <authorList>
            <consortium name="The Broad Institute Genomics Platform"/>
            <consortium name="The Broad Institute Genome Sequencing Center for Infectious Disease"/>
            <person name="Wu L."/>
            <person name="Ma J."/>
        </authorList>
    </citation>
    <scope>NUCLEOTIDE SEQUENCE [LARGE SCALE GENOMIC DNA]</scope>
    <source>
        <strain evidence="3">JCM 17111</strain>
    </source>
</reference>
<dbReference type="RefSeq" id="WP_345006525.1">
    <property type="nucleotide sequence ID" value="NZ_BAABCY010000066.1"/>
</dbReference>
<feature type="signal peptide" evidence="1">
    <location>
        <begin position="1"/>
        <end position="20"/>
    </location>
</feature>
<feature type="chain" id="PRO_5046727689" evidence="1">
    <location>
        <begin position="21"/>
        <end position="104"/>
    </location>
</feature>
<comment type="caution">
    <text evidence="2">The sequence shown here is derived from an EMBL/GenBank/DDBJ whole genome shotgun (WGS) entry which is preliminary data.</text>
</comment>
<dbReference type="EMBL" id="BAABCY010000066">
    <property type="protein sequence ID" value="GAA3574572.1"/>
    <property type="molecule type" value="Genomic_DNA"/>
</dbReference>
<name>A0ABP6Y047_9FLAO</name>
<accession>A0ABP6Y047</accession>
<sequence length="104" mass="11802">MRTNYFILTVLLFSFSFVNAQTNTVVDADSDKLVVVSKEVKEKVQVSDSSDVSEKIEDSLIIDINAAKEEIAKSTSDIRTYFNRLRNVDNIKLIFPKINKARKA</sequence>
<gene>
    <name evidence="2" type="ORF">GCM10022395_24620</name>
</gene>
<evidence type="ECO:0000256" key="1">
    <source>
        <dbReference type="SAM" id="SignalP"/>
    </source>
</evidence>
<keyword evidence="3" id="KW-1185">Reference proteome</keyword>